<dbReference type="KEGG" id="mros:EHO51_16050"/>
<evidence type="ECO:0000313" key="1">
    <source>
        <dbReference type="EMBL" id="AZG78122.1"/>
    </source>
</evidence>
<name>A0A3G8MAD9_9HYPH</name>
<dbReference type="Proteomes" id="UP000273982">
    <property type="component" value="Chromosome"/>
</dbReference>
<organism evidence="1 2">
    <name type="scientific">Methylocystis rosea</name>
    <dbReference type="NCBI Taxonomy" id="173366"/>
    <lineage>
        <taxon>Bacteria</taxon>
        <taxon>Pseudomonadati</taxon>
        <taxon>Pseudomonadota</taxon>
        <taxon>Alphaproteobacteria</taxon>
        <taxon>Hyphomicrobiales</taxon>
        <taxon>Methylocystaceae</taxon>
        <taxon>Methylocystis</taxon>
    </lineage>
</organism>
<gene>
    <name evidence="1" type="ORF">EHO51_16050</name>
</gene>
<dbReference type="EMBL" id="CP034086">
    <property type="protein sequence ID" value="AZG78122.1"/>
    <property type="molecule type" value="Genomic_DNA"/>
</dbReference>
<protein>
    <submittedName>
        <fullName evidence="1">Uncharacterized protein</fullName>
    </submittedName>
</protein>
<dbReference type="AlphaFoldDB" id="A0A3G8MAD9"/>
<evidence type="ECO:0000313" key="2">
    <source>
        <dbReference type="Proteomes" id="UP000273982"/>
    </source>
</evidence>
<accession>A0A3G8MAD9</accession>
<proteinExistence type="predicted"/>
<dbReference type="RefSeq" id="WP_124739713.1">
    <property type="nucleotide sequence ID" value="NZ_CP034086.1"/>
</dbReference>
<sequence length="302" mass="33894">MFDDLGALFMNSVIAAHDEYVIKRDERKSGRDQHLRAAIGLATALFHIREHLPAQLAKSRRDIEAACPDYRLIADVANATKHAQVKRRTPQGTSLIASADDVQEVVAITLFEDAEGIYSDFQTLIMAKCSDGTKRNLDLALTNALNFWSGFLSQAGIVTYPQVPVPLTPGVRFIQRKDTKSLEFDVLNTIRFRSNMQILKFDATKGYAEPMDLKDAQIVMRVFKPRPIIVDITVSIPQQGEVTVPIELSDAQTINFYRLKMETDKQAFMKAIFEERANEIIQKAAIAFQEKAEATRSPDMTA</sequence>
<reference evidence="1 2" key="1">
    <citation type="submission" date="2018-11" db="EMBL/GenBank/DDBJ databases">
        <title>Genome squencing of methanotrophic bacteria isolated from alkaline groundwater in Korea.</title>
        <authorList>
            <person name="Nguyen L.N."/>
        </authorList>
    </citation>
    <scope>NUCLEOTIDE SEQUENCE [LARGE SCALE GENOMIC DNA]</scope>
    <source>
        <strain evidence="1 2">GW6</strain>
    </source>
</reference>